<evidence type="ECO:0000313" key="1">
    <source>
        <dbReference type="EMBL" id="OLQ11409.1"/>
    </source>
</evidence>
<accession>A0A1Q9EVG9</accession>
<dbReference type="EMBL" id="LSRX01000059">
    <property type="protein sequence ID" value="OLQ11409.1"/>
    <property type="molecule type" value="Genomic_DNA"/>
</dbReference>
<dbReference type="AlphaFoldDB" id="A0A1Q9EVG9"/>
<reference evidence="1 2" key="1">
    <citation type="submission" date="2016-02" db="EMBL/GenBank/DDBJ databases">
        <title>Genome analysis of coral dinoflagellate symbionts highlights evolutionary adaptations to a symbiotic lifestyle.</title>
        <authorList>
            <person name="Aranda M."/>
            <person name="Li Y."/>
            <person name="Liew Y.J."/>
            <person name="Baumgarten S."/>
            <person name="Simakov O."/>
            <person name="Wilson M."/>
            <person name="Piel J."/>
            <person name="Ashoor H."/>
            <person name="Bougouffa S."/>
            <person name="Bajic V.B."/>
            <person name="Ryu T."/>
            <person name="Ravasi T."/>
            <person name="Bayer T."/>
            <person name="Micklem G."/>
            <person name="Kim H."/>
            <person name="Bhak J."/>
            <person name="Lajeunesse T.C."/>
            <person name="Voolstra C.R."/>
        </authorList>
    </citation>
    <scope>NUCLEOTIDE SEQUENCE [LARGE SCALE GENOMIC DNA]</scope>
    <source>
        <strain evidence="1 2">CCMP2467</strain>
    </source>
</reference>
<name>A0A1Q9EVG9_SYMMI</name>
<evidence type="ECO:0000313" key="2">
    <source>
        <dbReference type="Proteomes" id="UP000186817"/>
    </source>
</evidence>
<sequence>MCLTPFSLARSWVGTRLSGAQSPDAREMCETRGLDKQRHLPRTRHAAPFALALLVVWTAGTASFSLPPPKLSDQLAALVGNRSLTKKELNLLEVVDTLLRSKEATINEVIKSKDEAIKMTNDLIKSKDDVIKSKDDVIKSKDAAIKRTDDLLQAKEMEILRAKGLLSSRGIFEWTLRLAAKECRPKDKFNATSTIRALRLKNPRRWEKILIDGVQTCFQNTRVTSTLEGIYGTLSDEIHGFPWVVNAVQLSDQLSKQAGGESKFSLSMSTEVFFCDRNPTVIVIVYAEYLGALIPFLVSI</sequence>
<comment type="caution">
    <text evidence="1">The sequence shown here is derived from an EMBL/GenBank/DDBJ whole genome shotgun (WGS) entry which is preliminary data.</text>
</comment>
<proteinExistence type="predicted"/>
<gene>
    <name evidence="1" type="ORF">AK812_SmicGene4728</name>
</gene>
<dbReference type="Proteomes" id="UP000186817">
    <property type="component" value="Unassembled WGS sequence"/>
</dbReference>
<keyword evidence="2" id="KW-1185">Reference proteome</keyword>
<dbReference type="OrthoDB" id="10444404at2759"/>
<protein>
    <submittedName>
        <fullName evidence="1">Uncharacterized protein</fullName>
    </submittedName>
</protein>
<organism evidence="1 2">
    <name type="scientific">Symbiodinium microadriaticum</name>
    <name type="common">Dinoflagellate</name>
    <name type="synonym">Zooxanthella microadriatica</name>
    <dbReference type="NCBI Taxonomy" id="2951"/>
    <lineage>
        <taxon>Eukaryota</taxon>
        <taxon>Sar</taxon>
        <taxon>Alveolata</taxon>
        <taxon>Dinophyceae</taxon>
        <taxon>Suessiales</taxon>
        <taxon>Symbiodiniaceae</taxon>
        <taxon>Symbiodinium</taxon>
    </lineage>
</organism>